<evidence type="ECO:0000313" key="4">
    <source>
        <dbReference type="Proteomes" id="UP000240476"/>
    </source>
</evidence>
<reference evidence="2 5" key="2">
    <citation type="submission" date="2019-09" db="EMBL/GenBank/DDBJ databases">
        <title>Draft genome sequences of 48 bacterial type strains from the CCUG.</title>
        <authorList>
            <person name="Tunovic T."/>
            <person name="Pineiro-Iglesias B."/>
            <person name="Unosson C."/>
            <person name="Inganas E."/>
            <person name="Ohlen M."/>
            <person name="Cardew S."/>
            <person name="Jensie-Markopoulos S."/>
            <person name="Salva-Serra F."/>
            <person name="Jaen-Luchoro D."/>
            <person name="Karlsson R."/>
            <person name="Svensson-Stadler L."/>
            <person name="Chun J."/>
            <person name="Moore E."/>
        </authorList>
    </citation>
    <scope>NUCLEOTIDE SEQUENCE [LARGE SCALE GENOMIC DNA]</scope>
    <source>
        <strain evidence="2 5">CCUG 51524</strain>
    </source>
</reference>
<dbReference type="EMBL" id="PYWX01000063">
    <property type="protein sequence ID" value="PTC22834.1"/>
    <property type="molecule type" value="Genomic_DNA"/>
</dbReference>
<keyword evidence="4" id="KW-1185">Reference proteome</keyword>
<proteinExistence type="predicted"/>
<organism evidence="3 4">
    <name type="scientific">Pseudomonas palleroniana</name>
    <dbReference type="NCBI Taxonomy" id="191390"/>
    <lineage>
        <taxon>Bacteria</taxon>
        <taxon>Pseudomonadati</taxon>
        <taxon>Pseudomonadota</taxon>
        <taxon>Gammaproteobacteria</taxon>
        <taxon>Pseudomonadales</taxon>
        <taxon>Pseudomonadaceae</taxon>
        <taxon>Pseudomonas</taxon>
    </lineage>
</organism>
<evidence type="ECO:0000256" key="1">
    <source>
        <dbReference type="SAM" id="MobiDB-lite"/>
    </source>
</evidence>
<dbReference type="Proteomes" id="UP000240476">
    <property type="component" value="Unassembled WGS sequence"/>
</dbReference>
<reference evidence="3 4" key="1">
    <citation type="submission" date="2018-03" db="EMBL/GenBank/DDBJ databases">
        <title>Draft genome sequence of the type strain of Pseudomonas palleroniana LMG 23076, isolated from rice in Cameroon.</title>
        <authorList>
            <person name="Tambong J.T."/>
        </authorList>
    </citation>
    <scope>NUCLEOTIDE SEQUENCE [LARGE SCALE GENOMIC DNA]</scope>
    <source>
        <strain evidence="3 4">LMG 23076</strain>
    </source>
</reference>
<dbReference type="EMBL" id="VZPQ01000007">
    <property type="protein sequence ID" value="KAB0566800.1"/>
    <property type="molecule type" value="Genomic_DNA"/>
</dbReference>
<dbReference type="AlphaFoldDB" id="A0A2T4FHG1"/>
<dbReference type="Proteomes" id="UP000423257">
    <property type="component" value="Unassembled WGS sequence"/>
</dbReference>
<name>A0A2T4FHG1_9PSED</name>
<feature type="region of interest" description="Disordered" evidence="1">
    <location>
        <begin position="30"/>
        <end position="49"/>
    </location>
</feature>
<evidence type="ECO:0000313" key="2">
    <source>
        <dbReference type="EMBL" id="KAB0566800.1"/>
    </source>
</evidence>
<gene>
    <name evidence="3" type="ORF">C9383_21935</name>
    <name evidence="2" type="ORF">F7R03_14600</name>
</gene>
<evidence type="ECO:0000313" key="3">
    <source>
        <dbReference type="EMBL" id="PTC22834.1"/>
    </source>
</evidence>
<comment type="caution">
    <text evidence="3">The sequence shown here is derived from an EMBL/GenBank/DDBJ whole genome shotgun (WGS) entry which is preliminary data.</text>
</comment>
<protein>
    <submittedName>
        <fullName evidence="3">Uncharacterized protein</fullName>
    </submittedName>
</protein>
<evidence type="ECO:0000313" key="5">
    <source>
        <dbReference type="Proteomes" id="UP000423257"/>
    </source>
</evidence>
<accession>A0A2T4FHG1</accession>
<sequence>MADERQGGKVKPILWRASLLALRCEALPKGPAPASPLSGSKLPRHRRPFPPAASGVESALFIASHPPAGL</sequence>